<dbReference type="Gene3D" id="3.40.50.300">
    <property type="entry name" value="P-loop containing nucleotide triphosphate hydrolases"/>
    <property type="match status" value="1"/>
</dbReference>
<dbReference type="EMBL" id="CP006965">
    <property type="protein sequence ID" value="AHF80186.1"/>
    <property type="molecule type" value="Genomic_DNA"/>
</dbReference>
<dbReference type="SUPFAM" id="SSF52540">
    <property type="entry name" value="P-loop containing nucleoside triphosphate hydrolases"/>
    <property type="match status" value="1"/>
</dbReference>
<evidence type="ECO:0000313" key="2">
    <source>
        <dbReference type="Proteomes" id="UP000019027"/>
    </source>
</evidence>
<dbReference type="Proteomes" id="UP000019027">
    <property type="component" value="Chromosome"/>
</dbReference>
<name>W0I2B6_9EURY</name>
<reference evidence="1 2" key="1">
    <citation type="journal article" date="2014" name="Int. J. Syst. Evol. Microbiol.">
        <title>Thermococcus paralvinellae sp. nov. and Thermococcus cleftensis sp. nov. of hyperthermophilic heterotrophs from deep-sea hydrothermal vents.</title>
        <authorList>
            <person name="Hensley S.A."/>
            <person name="Jung J.H."/>
            <person name="Park C.S."/>
            <person name="Holden J.F."/>
        </authorList>
    </citation>
    <scope>NUCLEOTIDE SEQUENCE [LARGE SCALE GENOMIC DNA]</scope>
    <source>
        <strain evidence="1 2">ES1</strain>
    </source>
</reference>
<dbReference type="AlphaFoldDB" id="W0I2B6"/>
<dbReference type="HOGENOM" id="CLU_898998_0_0_2"/>
<dbReference type="KEGG" id="ths:TES1_0800"/>
<dbReference type="InterPro" id="IPR027417">
    <property type="entry name" value="P-loop_NTPase"/>
</dbReference>
<sequence>MVLEKKGLSLKSGDQIFAEVGAELLNKFLSRRPERGGNVGIITGEQGSGKTTLKLLFAKFLISQMPDICFWRGRFLAQWHRFPSWEEKVRILVHKDDNIEFLKLPYDGSPATKLEIPDLVTYESAEDILRLARKDKLNVIYEPVSYRISEELVQDVKDRTGKIIPPDKLEEEKPAYFWFELLYRLLTRKDRRWYSVFIDEVDDIFPETPRGAQFILQDWVKDIIKDLRKGWVSLIMSTHTLKNVDWRIRTKIPTRIYLRGAEVEQGSIVRKQVVLALRDGYAVIEWGRFGGFRFKPLPPVDYDVLVDRK</sequence>
<gene>
    <name evidence="1" type="ORF">TES1_0800</name>
</gene>
<accession>W0I2B6</accession>
<protein>
    <submittedName>
        <fullName evidence="1">Uncharacterized protein</fullName>
    </submittedName>
</protein>
<proteinExistence type="predicted"/>
<evidence type="ECO:0000313" key="1">
    <source>
        <dbReference type="EMBL" id="AHF80186.1"/>
    </source>
</evidence>
<keyword evidence="2" id="KW-1185">Reference proteome</keyword>
<organism evidence="1 2">
    <name type="scientific">Thermococcus paralvinellae</name>
    <dbReference type="NCBI Taxonomy" id="582419"/>
    <lineage>
        <taxon>Archaea</taxon>
        <taxon>Methanobacteriati</taxon>
        <taxon>Methanobacteriota</taxon>
        <taxon>Thermococci</taxon>
        <taxon>Thermococcales</taxon>
        <taxon>Thermococcaceae</taxon>
        <taxon>Thermococcus</taxon>
    </lineage>
</organism>
<dbReference type="STRING" id="582419.TES1_0800"/>